<evidence type="ECO:0000313" key="2">
    <source>
        <dbReference type="Proteomes" id="UP001217417"/>
    </source>
</evidence>
<accession>A0AAD7QSN4</accession>
<proteinExistence type="predicted"/>
<dbReference type="RefSeq" id="XP_056044247.1">
    <property type="nucleotide sequence ID" value="XM_056187677.1"/>
</dbReference>
<comment type="caution">
    <text evidence="1">The sequence shown here is derived from an EMBL/GenBank/DDBJ whole genome shotgun (WGS) entry which is preliminary data.</text>
</comment>
<name>A0AAD7QSN4_9ASCO</name>
<dbReference type="PANTHER" id="PTHR38696:SF1">
    <property type="entry name" value="MEDIATOR OF RNA POLYMERASE II TRANSCRIPTION SUBUNIT 13"/>
    <property type="match status" value="1"/>
</dbReference>
<sequence length="277" mass="31735">MNEKRLLGVGDGRQFGNDLPPQYPIYTADAPAQSTSVPVFRTTFACLSMHMSDRIRLLRFPARDVAKIREIIRRGWIRGIQDTRVYDAAEEIKLYGNPWRASSWNDEKMDARRLVCQILCGLFDLGWVLQAAVDISKKEYDKDTLLFRYQQPPPPPCVWMSISFDRGDLLHLIDAPQDLSHLLVQAYGEKVQKHHYNGSVFEIKFRGYPWYANSRETVQARLIVLTLLECLEQRGFSLYASIDQDNGPGGDSNCSEADTWFCNRQADWTPGAPIYHG</sequence>
<dbReference type="GeneID" id="80882843"/>
<dbReference type="AlphaFoldDB" id="A0AAD7QSN4"/>
<organism evidence="1 2">
    <name type="scientific">Lipomyces tetrasporus</name>
    <dbReference type="NCBI Taxonomy" id="54092"/>
    <lineage>
        <taxon>Eukaryota</taxon>
        <taxon>Fungi</taxon>
        <taxon>Dikarya</taxon>
        <taxon>Ascomycota</taxon>
        <taxon>Saccharomycotina</taxon>
        <taxon>Lipomycetes</taxon>
        <taxon>Lipomycetales</taxon>
        <taxon>Lipomycetaceae</taxon>
        <taxon>Lipomyces</taxon>
    </lineage>
</organism>
<protein>
    <submittedName>
        <fullName evidence="1">Uncharacterized protein</fullName>
    </submittedName>
</protein>
<reference evidence="1" key="1">
    <citation type="submission" date="2023-03" db="EMBL/GenBank/DDBJ databases">
        <title>Near-Complete genome sequence of Lipomyces tetrasporous NRRL Y-64009, an oleaginous yeast capable of growing on lignocellulosic hydrolysates.</title>
        <authorList>
            <consortium name="Lawrence Berkeley National Laboratory"/>
            <person name="Jagtap S.S."/>
            <person name="Liu J.-J."/>
            <person name="Walukiewicz H.E."/>
            <person name="Pangilinan J."/>
            <person name="Lipzen A."/>
            <person name="Ahrendt S."/>
            <person name="Koriabine M."/>
            <person name="Cobaugh K."/>
            <person name="Salamov A."/>
            <person name="Yoshinaga Y."/>
            <person name="Ng V."/>
            <person name="Daum C."/>
            <person name="Grigoriev I.V."/>
            <person name="Slininger P.J."/>
            <person name="Dien B.S."/>
            <person name="Jin Y.-S."/>
            <person name="Rao C.V."/>
        </authorList>
    </citation>
    <scope>NUCLEOTIDE SEQUENCE</scope>
    <source>
        <strain evidence="1">NRRL Y-64009</strain>
    </source>
</reference>
<dbReference type="Proteomes" id="UP001217417">
    <property type="component" value="Unassembled WGS sequence"/>
</dbReference>
<gene>
    <name evidence="1" type="ORF">POJ06DRAFT_253697</name>
</gene>
<dbReference type="EMBL" id="JARPMG010000005">
    <property type="protein sequence ID" value="KAJ8100797.1"/>
    <property type="molecule type" value="Genomic_DNA"/>
</dbReference>
<evidence type="ECO:0000313" key="1">
    <source>
        <dbReference type="EMBL" id="KAJ8100797.1"/>
    </source>
</evidence>
<keyword evidence="2" id="KW-1185">Reference proteome</keyword>
<dbReference type="PANTHER" id="PTHR38696">
    <property type="entry name" value="MEDIATOR OF RNA POLYMERASE II TRANSCRIPTION SUBUNIT 13"/>
    <property type="match status" value="1"/>
</dbReference>